<proteinExistence type="inferred from homology"/>
<evidence type="ECO:0000313" key="3">
    <source>
        <dbReference type="Proteomes" id="UP000769766"/>
    </source>
</evidence>
<accession>A0A932FWU4</accession>
<name>A0A932FWU4_UNCTE</name>
<dbReference type="InterPro" id="IPR043502">
    <property type="entry name" value="DNA/RNA_pol_sf"/>
</dbReference>
<evidence type="ECO:0000256" key="1">
    <source>
        <dbReference type="ARBA" id="ARBA00034120"/>
    </source>
</evidence>
<dbReference type="EMBL" id="JACPRF010000225">
    <property type="protein sequence ID" value="MBI2876702.1"/>
    <property type="molecule type" value="Genomic_DNA"/>
</dbReference>
<dbReference type="SUPFAM" id="SSF56672">
    <property type="entry name" value="DNA/RNA polymerases"/>
    <property type="match status" value="1"/>
</dbReference>
<sequence>MKSYGHLYEQICSFENLLLAARKAQRGKRFRENVGRFNLGLERELLALQEELRGQTYRPGGYREFKIFRPKACPGPRSGERLISAAPYRDRVVHHALCNVIEPLFDRTFIHDSYACRKGKGTHRAVNRLTAFCRRSRYALQCDIRKYFPSIDHEILLGLISRKIRDKQVLGLIRVILDASNPQEPVPDLYFEGDDPAAALARRRGIPIGNLISQFFNRNEPDNWNDNNGFRCAQDSRRAGGLCPSP</sequence>
<dbReference type="InterPro" id="IPR051083">
    <property type="entry name" value="GrpII_Intron_Splice-Mob/Def"/>
</dbReference>
<protein>
    <recommendedName>
        <fullName evidence="4">Reverse transcriptase domain-containing protein</fullName>
    </recommendedName>
</protein>
<gene>
    <name evidence="2" type="ORF">HYY20_07455</name>
</gene>
<dbReference type="AlphaFoldDB" id="A0A932FWU4"/>
<dbReference type="Proteomes" id="UP000769766">
    <property type="component" value="Unassembled WGS sequence"/>
</dbReference>
<reference evidence="2" key="1">
    <citation type="submission" date="2020-07" db="EMBL/GenBank/DDBJ databases">
        <title>Huge and variable diversity of episymbiotic CPR bacteria and DPANN archaea in groundwater ecosystems.</title>
        <authorList>
            <person name="He C.Y."/>
            <person name="Keren R."/>
            <person name="Whittaker M."/>
            <person name="Farag I.F."/>
            <person name="Doudna J."/>
            <person name="Cate J.H.D."/>
            <person name="Banfield J.F."/>
        </authorList>
    </citation>
    <scope>NUCLEOTIDE SEQUENCE</scope>
    <source>
        <strain evidence="2">NC_groundwater_672_Ag_B-0.1um_62_36</strain>
    </source>
</reference>
<comment type="similarity">
    <text evidence="1">Belongs to the bacterial reverse transcriptase family.</text>
</comment>
<evidence type="ECO:0008006" key="4">
    <source>
        <dbReference type="Google" id="ProtNLM"/>
    </source>
</evidence>
<dbReference type="PANTHER" id="PTHR34047">
    <property type="entry name" value="NUCLEAR INTRON MATURASE 1, MITOCHONDRIAL-RELATED"/>
    <property type="match status" value="1"/>
</dbReference>
<evidence type="ECO:0000313" key="2">
    <source>
        <dbReference type="EMBL" id="MBI2876702.1"/>
    </source>
</evidence>
<organism evidence="2 3">
    <name type="scientific">Tectimicrobiota bacterium</name>
    <dbReference type="NCBI Taxonomy" id="2528274"/>
    <lineage>
        <taxon>Bacteria</taxon>
        <taxon>Pseudomonadati</taxon>
        <taxon>Nitrospinota/Tectimicrobiota group</taxon>
        <taxon>Candidatus Tectimicrobiota</taxon>
    </lineage>
</organism>
<dbReference type="PANTHER" id="PTHR34047:SF8">
    <property type="entry name" value="PROTEIN YKFC"/>
    <property type="match status" value="1"/>
</dbReference>
<comment type="caution">
    <text evidence="2">The sequence shown here is derived from an EMBL/GenBank/DDBJ whole genome shotgun (WGS) entry which is preliminary data.</text>
</comment>